<dbReference type="AlphaFoldDB" id="A0A1Q2KWQ5"/>
<evidence type="ECO:0000256" key="1">
    <source>
        <dbReference type="SAM" id="Phobius"/>
    </source>
</evidence>
<evidence type="ECO:0008006" key="4">
    <source>
        <dbReference type="Google" id="ProtNLM"/>
    </source>
</evidence>
<keyword evidence="1" id="KW-0812">Transmembrane</keyword>
<dbReference type="EMBL" id="CP019640">
    <property type="protein sequence ID" value="AQQ52619.1"/>
    <property type="molecule type" value="Genomic_DNA"/>
</dbReference>
<protein>
    <recommendedName>
        <fullName evidence="4">Cxxc_20_cxxc protein</fullName>
    </recommendedName>
</protein>
<reference evidence="2 3" key="1">
    <citation type="submission" date="2017-02" db="EMBL/GenBank/DDBJ databases">
        <title>The complete genomic sequence of a novel cold adapted crude oil-degrading bacterium Planococcus qaidamina Y42.</title>
        <authorList>
            <person name="Yang R."/>
        </authorList>
    </citation>
    <scope>NUCLEOTIDE SEQUENCE [LARGE SCALE GENOMIC DNA]</scope>
    <source>
        <strain evidence="2 3">Y42</strain>
    </source>
</reference>
<sequence length="100" mass="11511">MPRCENCGRKWPWRDAFIKSWFLISGKACRYCGVKQYVTPSSRRRMGFLSIIPVAVLLLTESVIEVNLLDHFYIAAAVVVLIVAFLPFSMELTSEEQPLW</sequence>
<keyword evidence="3" id="KW-1185">Reference proteome</keyword>
<feature type="transmembrane region" description="Helical" evidence="1">
    <location>
        <begin position="46"/>
        <end position="66"/>
    </location>
</feature>
<feature type="transmembrane region" description="Helical" evidence="1">
    <location>
        <begin position="72"/>
        <end position="90"/>
    </location>
</feature>
<proteinExistence type="predicted"/>
<gene>
    <name evidence="2" type="ORF">B0X71_05580</name>
</gene>
<dbReference type="Proteomes" id="UP000188184">
    <property type="component" value="Chromosome"/>
</dbReference>
<name>A0A1Q2KWQ5_9BACL</name>
<dbReference type="KEGG" id="pmar:B0X71_05580"/>
<accession>A0A1Q2KWQ5</accession>
<dbReference type="OrthoDB" id="2418141at2"/>
<keyword evidence="1" id="KW-1133">Transmembrane helix</keyword>
<organism evidence="2 3">
    <name type="scientific">Planococcus lenghuensis</name>
    <dbReference type="NCBI Taxonomy" id="2213202"/>
    <lineage>
        <taxon>Bacteria</taxon>
        <taxon>Bacillati</taxon>
        <taxon>Bacillota</taxon>
        <taxon>Bacilli</taxon>
        <taxon>Bacillales</taxon>
        <taxon>Caryophanaceae</taxon>
        <taxon>Planococcus</taxon>
    </lineage>
</organism>
<dbReference type="NCBIfam" id="TIGR04104">
    <property type="entry name" value="cxxc_20_cxxc"/>
    <property type="match status" value="1"/>
</dbReference>
<keyword evidence="1" id="KW-0472">Membrane</keyword>
<dbReference type="RefSeq" id="WP_077588501.1">
    <property type="nucleotide sequence ID" value="NZ_CP019640.1"/>
</dbReference>
<dbReference type="InterPro" id="IPR026369">
    <property type="entry name" value="CxxC_20_CxxC"/>
</dbReference>
<evidence type="ECO:0000313" key="3">
    <source>
        <dbReference type="Proteomes" id="UP000188184"/>
    </source>
</evidence>
<evidence type="ECO:0000313" key="2">
    <source>
        <dbReference type="EMBL" id="AQQ52619.1"/>
    </source>
</evidence>